<dbReference type="EMBL" id="JBHUDJ010000001">
    <property type="protein sequence ID" value="MFD1586054.1"/>
    <property type="molecule type" value="Genomic_DNA"/>
</dbReference>
<evidence type="ECO:0000256" key="6">
    <source>
        <dbReference type="ARBA" id="ARBA00023136"/>
    </source>
</evidence>
<keyword evidence="6 7" id="KW-0472">Membrane</keyword>
<feature type="transmembrane region" description="Helical" evidence="7">
    <location>
        <begin position="333"/>
        <end position="353"/>
    </location>
</feature>
<feature type="transmembrane region" description="Helical" evidence="7">
    <location>
        <begin position="67"/>
        <end position="90"/>
    </location>
</feature>
<dbReference type="PIRSF" id="PIRSF006603">
    <property type="entry name" value="DinF"/>
    <property type="match status" value="1"/>
</dbReference>
<dbReference type="Pfam" id="PF01554">
    <property type="entry name" value="MatE"/>
    <property type="match status" value="2"/>
</dbReference>
<dbReference type="NCBIfam" id="TIGR00797">
    <property type="entry name" value="matE"/>
    <property type="match status" value="1"/>
</dbReference>
<feature type="transmembrane region" description="Helical" evidence="7">
    <location>
        <begin position="373"/>
        <end position="391"/>
    </location>
</feature>
<sequence>MSVRERLGSLFKGQEELDLTSGEIAKPLFFLSFPIIITNLLQVMYNLADTFWLGQFDSPQPLAAITFGFPLVFLLISLGMGLAVAGSVLVAQFTGADEPRKAEYAASQTVTFAFLASALLGVLGYFAVEEFLALLGAKGRVLLLATEYMEVVALGLPFMFGFFVFISLMRGAGDTITPMLVMFGTVVLNIALDPFLIFGWGPFPALGVQGAAVATVFSRGLAMVVGMAIMLAGTRGVRIRPGEMVPDLEYVQRLLRIGVPASVEGTGRALSVNALLFIVATFSVTVEAAFGVGVRVFSLIFMPAIAVDRGVETMTGQNIGAGKPDRAAAANHFAAKASFAILALLGVVIFAAAPAVMDLFTDEPGVIREGATFLRWVAPTFGFIGVVRAYSGGFRGAGKTLTAAAVSITMLAVIRLPVAWFASRGLAPEGYWFLSTPSPTGIWMAFAVSNVAAAVIAFLWFERGTWRKADLTEEDVGSGAEDVGEASPTDD</sequence>
<keyword evidence="9" id="KW-1185">Reference proteome</keyword>
<dbReference type="RefSeq" id="WP_247376617.1">
    <property type="nucleotide sequence ID" value="NZ_JALLGV010000003.1"/>
</dbReference>
<evidence type="ECO:0000256" key="1">
    <source>
        <dbReference type="ARBA" id="ARBA00004651"/>
    </source>
</evidence>
<organism evidence="8 9">
    <name type="scientific">Halorientalis brevis</name>
    <dbReference type="NCBI Taxonomy" id="1126241"/>
    <lineage>
        <taxon>Archaea</taxon>
        <taxon>Methanobacteriati</taxon>
        <taxon>Methanobacteriota</taxon>
        <taxon>Stenosarchaea group</taxon>
        <taxon>Halobacteria</taxon>
        <taxon>Halobacteriales</taxon>
        <taxon>Haloarculaceae</taxon>
        <taxon>Halorientalis</taxon>
    </lineage>
</organism>
<feature type="transmembrane region" description="Helical" evidence="7">
    <location>
        <begin position="148"/>
        <end position="168"/>
    </location>
</feature>
<name>A0ABD6C983_9EURY</name>
<evidence type="ECO:0000256" key="3">
    <source>
        <dbReference type="ARBA" id="ARBA00022475"/>
    </source>
</evidence>
<feature type="transmembrane region" description="Helical" evidence="7">
    <location>
        <begin position="206"/>
        <end position="231"/>
    </location>
</feature>
<proteinExistence type="predicted"/>
<dbReference type="PANTHER" id="PTHR43549">
    <property type="entry name" value="MULTIDRUG RESISTANCE PROTEIN YPNP-RELATED"/>
    <property type="match status" value="1"/>
</dbReference>
<evidence type="ECO:0000313" key="9">
    <source>
        <dbReference type="Proteomes" id="UP001597119"/>
    </source>
</evidence>
<evidence type="ECO:0000256" key="7">
    <source>
        <dbReference type="SAM" id="Phobius"/>
    </source>
</evidence>
<feature type="transmembrane region" description="Helical" evidence="7">
    <location>
        <begin position="28"/>
        <end position="47"/>
    </location>
</feature>
<comment type="subcellular location">
    <subcellularLocation>
        <location evidence="1">Cell membrane</location>
        <topology evidence="1">Multi-pass membrane protein</topology>
    </subcellularLocation>
</comment>
<dbReference type="GO" id="GO:0005886">
    <property type="term" value="C:plasma membrane"/>
    <property type="evidence" value="ECO:0007669"/>
    <property type="project" value="UniProtKB-SubCell"/>
</dbReference>
<dbReference type="AlphaFoldDB" id="A0ABD6C983"/>
<dbReference type="CDD" id="cd13142">
    <property type="entry name" value="MATE_like_12"/>
    <property type="match status" value="1"/>
</dbReference>
<evidence type="ECO:0000313" key="8">
    <source>
        <dbReference type="EMBL" id="MFD1586054.1"/>
    </source>
</evidence>
<dbReference type="InterPro" id="IPR048279">
    <property type="entry name" value="MdtK-like"/>
</dbReference>
<evidence type="ECO:0000256" key="5">
    <source>
        <dbReference type="ARBA" id="ARBA00022989"/>
    </source>
</evidence>
<feature type="transmembrane region" description="Helical" evidence="7">
    <location>
        <begin position="442"/>
        <end position="461"/>
    </location>
</feature>
<reference evidence="8 9" key="1">
    <citation type="journal article" date="2019" name="Int. J. Syst. Evol. Microbiol.">
        <title>The Global Catalogue of Microorganisms (GCM) 10K type strain sequencing project: providing services to taxonomists for standard genome sequencing and annotation.</title>
        <authorList>
            <consortium name="The Broad Institute Genomics Platform"/>
            <consortium name="The Broad Institute Genome Sequencing Center for Infectious Disease"/>
            <person name="Wu L."/>
            <person name="Ma J."/>
        </authorList>
    </citation>
    <scope>NUCLEOTIDE SEQUENCE [LARGE SCALE GENOMIC DNA]</scope>
    <source>
        <strain evidence="8 9">CGMCC 1.12125</strain>
    </source>
</reference>
<keyword evidence="4 7" id="KW-0812">Transmembrane</keyword>
<feature type="transmembrane region" description="Helical" evidence="7">
    <location>
        <begin position="110"/>
        <end position="128"/>
    </location>
</feature>
<keyword evidence="5 7" id="KW-1133">Transmembrane helix</keyword>
<keyword evidence="2" id="KW-0813">Transport</keyword>
<accession>A0ABD6C983</accession>
<comment type="caution">
    <text evidence="8">The sequence shown here is derived from an EMBL/GenBank/DDBJ whole genome shotgun (WGS) entry which is preliminary data.</text>
</comment>
<evidence type="ECO:0000256" key="2">
    <source>
        <dbReference type="ARBA" id="ARBA00022448"/>
    </source>
</evidence>
<dbReference type="InterPro" id="IPR002528">
    <property type="entry name" value="MATE_fam"/>
</dbReference>
<protein>
    <submittedName>
        <fullName evidence="8">MATE family efflux transporter</fullName>
    </submittedName>
</protein>
<feature type="transmembrane region" description="Helical" evidence="7">
    <location>
        <begin position="180"/>
        <end position="200"/>
    </location>
</feature>
<dbReference type="InterPro" id="IPR052031">
    <property type="entry name" value="Membrane_Transporter-Flippase"/>
</dbReference>
<dbReference type="PANTHER" id="PTHR43549:SF2">
    <property type="entry name" value="MULTIDRUG RESISTANCE PROTEIN NORM-RELATED"/>
    <property type="match status" value="1"/>
</dbReference>
<evidence type="ECO:0000256" key="4">
    <source>
        <dbReference type="ARBA" id="ARBA00022692"/>
    </source>
</evidence>
<feature type="transmembrane region" description="Helical" evidence="7">
    <location>
        <begin position="403"/>
        <end position="422"/>
    </location>
</feature>
<dbReference type="Proteomes" id="UP001597119">
    <property type="component" value="Unassembled WGS sequence"/>
</dbReference>
<keyword evidence="3" id="KW-1003">Cell membrane</keyword>
<gene>
    <name evidence="8" type="ORF">ACFR9U_03600</name>
</gene>